<protein>
    <submittedName>
        <fullName evidence="1">Uncharacterized protein</fullName>
    </submittedName>
</protein>
<accession>A0ABP9NBE8</accession>
<dbReference type="EMBL" id="BAABHY010000005">
    <property type="protein sequence ID" value="GAA5112287.1"/>
    <property type="molecule type" value="Genomic_DNA"/>
</dbReference>
<evidence type="ECO:0000313" key="1">
    <source>
        <dbReference type="EMBL" id="GAA5112287.1"/>
    </source>
</evidence>
<proteinExistence type="predicted"/>
<name>A0ABP9NBE8_9GAMM</name>
<organism evidence="1 2">
    <name type="scientific">Orbus sasakiae</name>
    <dbReference type="NCBI Taxonomy" id="1078475"/>
    <lineage>
        <taxon>Bacteria</taxon>
        <taxon>Pseudomonadati</taxon>
        <taxon>Pseudomonadota</taxon>
        <taxon>Gammaproteobacteria</taxon>
        <taxon>Orbales</taxon>
        <taxon>Orbaceae</taxon>
        <taxon>Orbus</taxon>
    </lineage>
</organism>
<dbReference type="Proteomes" id="UP001500171">
    <property type="component" value="Unassembled WGS sequence"/>
</dbReference>
<sequence length="64" mass="7227">MYPCGNFAHFYTIIIPYDNNLTKIAPIFIKKSPIGIGQCALISNVVSQCESLQRDGFDKKRQYG</sequence>
<gene>
    <name evidence="1" type="ORF">GCM10023211_18690</name>
</gene>
<reference evidence="2" key="1">
    <citation type="journal article" date="2019" name="Int. J. Syst. Evol. Microbiol.">
        <title>The Global Catalogue of Microorganisms (GCM) 10K type strain sequencing project: providing services to taxonomists for standard genome sequencing and annotation.</title>
        <authorList>
            <consortium name="The Broad Institute Genomics Platform"/>
            <consortium name="The Broad Institute Genome Sequencing Center for Infectious Disease"/>
            <person name="Wu L."/>
            <person name="Ma J."/>
        </authorList>
    </citation>
    <scope>NUCLEOTIDE SEQUENCE [LARGE SCALE GENOMIC DNA]</scope>
    <source>
        <strain evidence="2">JCM 18050</strain>
    </source>
</reference>
<keyword evidence="2" id="KW-1185">Reference proteome</keyword>
<evidence type="ECO:0000313" key="2">
    <source>
        <dbReference type="Proteomes" id="UP001500171"/>
    </source>
</evidence>
<comment type="caution">
    <text evidence="1">The sequence shown here is derived from an EMBL/GenBank/DDBJ whole genome shotgun (WGS) entry which is preliminary data.</text>
</comment>